<evidence type="ECO:0000313" key="2">
    <source>
        <dbReference type="Proteomes" id="UP000251889"/>
    </source>
</evidence>
<proteinExistence type="predicted"/>
<name>A0A364XVD2_9BACT</name>
<evidence type="ECO:0000313" key="1">
    <source>
        <dbReference type="EMBL" id="RAV98113.1"/>
    </source>
</evidence>
<dbReference type="OrthoDB" id="1423377at2"/>
<dbReference type="Proteomes" id="UP000251889">
    <property type="component" value="Unassembled WGS sequence"/>
</dbReference>
<accession>A0A364XVD2</accession>
<reference evidence="1 2" key="1">
    <citation type="submission" date="2018-06" db="EMBL/GenBank/DDBJ databases">
        <title>Chryseolinea flavus sp. nov., a member of the phylum Bacteroidetes isolated from soil.</title>
        <authorList>
            <person name="Li Y."/>
            <person name="Wang J."/>
        </authorList>
    </citation>
    <scope>NUCLEOTIDE SEQUENCE [LARGE SCALE GENOMIC DNA]</scope>
    <source>
        <strain evidence="1 2">SDU1-6</strain>
    </source>
</reference>
<dbReference type="EMBL" id="QMFY01000022">
    <property type="protein sequence ID" value="RAV98113.1"/>
    <property type="molecule type" value="Genomic_DNA"/>
</dbReference>
<sequence length="254" mass="29593">MSNKLDDNKILDAFTKMSEAAKFFLYDSFDHIDEEIKYKIASELFGEELKKIDTTDADHKALDKVSDKIFGDVKKLIKFDGYVISRVTQTKISDAWMKAQLDANYTAMKFPKNTELSGQDLLGHVTNFAFFIESLTNRHLLLMRVNEKMDDFTFNSLDKASVPNKIIYCLKDEIDKKKLNPIRLNLLFKLRNFAVHFTLDNSTNFKVTIEQLIQIWTESSKLCDLFHKKEKTKDINLKEMVDSLVDEFKTKFVK</sequence>
<comment type="caution">
    <text evidence="1">The sequence shown here is derived from an EMBL/GenBank/DDBJ whole genome shotgun (WGS) entry which is preliminary data.</text>
</comment>
<dbReference type="RefSeq" id="WP_112749796.1">
    <property type="nucleotide sequence ID" value="NZ_QMFY01000022.1"/>
</dbReference>
<keyword evidence="2" id="KW-1185">Reference proteome</keyword>
<dbReference type="AlphaFoldDB" id="A0A364XVD2"/>
<organism evidence="1 2">
    <name type="scientific">Pseudochryseolinea flava</name>
    <dbReference type="NCBI Taxonomy" id="2059302"/>
    <lineage>
        <taxon>Bacteria</taxon>
        <taxon>Pseudomonadati</taxon>
        <taxon>Bacteroidota</taxon>
        <taxon>Cytophagia</taxon>
        <taxon>Cytophagales</taxon>
        <taxon>Fulvivirgaceae</taxon>
        <taxon>Pseudochryseolinea</taxon>
    </lineage>
</organism>
<protein>
    <submittedName>
        <fullName evidence="1">Uncharacterized protein</fullName>
    </submittedName>
</protein>
<gene>
    <name evidence="1" type="ORF">DQQ10_25610</name>
</gene>